<sequence>MAFRELEQKTDIAIKNGQSFAYETNFNSTPLYWPNIFKSNGYEISLIYFCLDSIEEAKRRVAIRVENNGHHVPDHEIEKRYIEGYNNLDEHYSYFDTLHVFNSSSYSAPPEYCFSMKKGRLVMKESLPQFLKEVSPLMYQSVTLGGKFP</sequence>
<dbReference type="EMBL" id="BMIU01000042">
    <property type="protein sequence ID" value="GGF51737.1"/>
    <property type="molecule type" value="Genomic_DNA"/>
</dbReference>
<dbReference type="Proteomes" id="UP000647339">
    <property type="component" value="Unassembled WGS sequence"/>
</dbReference>
<dbReference type="Gene3D" id="3.40.50.300">
    <property type="entry name" value="P-loop containing nucleotide triphosphate hydrolases"/>
    <property type="match status" value="1"/>
</dbReference>
<proteinExistence type="predicted"/>
<reference evidence="2" key="1">
    <citation type="journal article" date="2019" name="Int. J. Syst. Evol. Microbiol.">
        <title>The Global Catalogue of Microorganisms (GCM) 10K type strain sequencing project: providing services to taxonomists for standard genome sequencing and annotation.</title>
        <authorList>
            <consortium name="The Broad Institute Genomics Platform"/>
            <consortium name="The Broad Institute Genome Sequencing Center for Infectious Disease"/>
            <person name="Wu L."/>
            <person name="Ma J."/>
        </authorList>
    </citation>
    <scope>NUCLEOTIDE SEQUENCE [LARGE SCALE GENOMIC DNA]</scope>
    <source>
        <strain evidence="2">CGMCC 1.15407</strain>
    </source>
</reference>
<name>A0ABQ1VBF5_9BACT</name>
<organism evidence="1 2">
    <name type="scientific">Echinicola rosea</name>
    <dbReference type="NCBI Taxonomy" id="1807691"/>
    <lineage>
        <taxon>Bacteria</taxon>
        <taxon>Pseudomonadati</taxon>
        <taxon>Bacteroidota</taxon>
        <taxon>Cytophagia</taxon>
        <taxon>Cytophagales</taxon>
        <taxon>Cyclobacteriaceae</taxon>
        <taxon>Echinicola</taxon>
    </lineage>
</organism>
<dbReference type="InterPro" id="IPR027417">
    <property type="entry name" value="P-loop_NTPase"/>
</dbReference>
<dbReference type="PANTHER" id="PTHR39206:SF1">
    <property type="entry name" value="SLL8004 PROTEIN"/>
    <property type="match status" value="1"/>
</dbReference>
<evidence type="ECO:0000313" key="2">
    <source>
        <dbReference type="Proteomes" id="UP000647339"/>
    </source>
</evidence>
<gene>
    <name evidence="1" type="ORF">GCM10011339_45360</name>
</gene>
<protein>
    <recommendedName>
        <fullName evidence="3">Zeta toxin</fullName>
    </recommendedName>
</protein>
<comment type="caution">
    <text evidence="1">The sequence shown here is derived from an EMBL/GenBank/DDBJ whole genome shotgun (WGS) entry which is preliminary data.</text>
</comment>
<dbReference type="PANTHER" id="PTHR39206">
    <property type="entry name" value="SLL8004 PROTEIN"/>
    <property type="match status" value="1"/>
</dbReference>
<evidence type="ECO:0000313" key="1">
    <source>
        <dbReference type="EMBL" id="GGF51737.1"/>
    </source>
</evidence>
<keyword evidence="2" id="KW-1185">Reference proteome</keyword>
<dbReference type="RefSeq" id="WP_137404064.1">
    <property type="nucleotide sequence ID" value="NZ_BMIU01000042.1"/>
</dbReference>
<accession>A0ABQ1VBF5</accession>
<evidence type="ECO:0008006" key="3">
    <source>
        <dbReference type="Google" id="ProtNLM"/>
    </source>
</evidence>